<feature type="compositionally biased region" description="Basic residues" evidence="2">
    <location>
        <begin position="393"/>
        <end position="403"/>
    </location>
</feature>
<evidence type="ECO:0000313" key="3">
    <source>
        <dbReference type="EMBL" id="CAF0763737.1"/>
    </source>
</evidence>
<dbReference type="EMBL" id="CAJNOM010000093">
    <property type="protein sequence ID" value="CAF1032696.1"/>
    <property type="molecule type" value="Genomic_DNA"/>
</dbReference>
<keyword evidence="1" id="KW-0175">Coiled coil</keyword>
<proteinExistence type="predicted"/>
<evidence type="ECO:0000313" key="5">
    <source>
        <dbReference type="Proteomes" id="UP000663832"/>
    </source>
</evidence>
<dbReference type="Proteomes" id="UP000663877">
    <property type="component" value="Unassembled WGS sequence"/>
</dbReference>
<feature type="region of interest" description="Disordered" evidence="2">
    <location>
        <begin position="520"/>
        <end position="549"/>
    </location>
</feature>
<dbReference type="AlphaFoldDB" id="A0A814J8T3"/>
<accession>A0A814J8T3</accession>
<gene>
    <name evidence="3" type="ORF">BJG266_LOCUS3160</name>
    <name evidence="4" type="ORF">QVE165_LOCUS16630</name>
</gene>
<evidence type="ECO:0000256" key="1">
    <source>
        <dbReference type="SAM" id="Coils"/>
    </source>
</evidence>
<keyword evidence="5" id="KW-1185">Reference proteome</keyword>
<evidence type="ECO:0000256" key="2">
    <source>
        <dbReference type="SAM" id="MobiDB-lite"/>
    </source>
</evidence>
<reference evidence="4" key="1">
    <citation type="submission" date="2021-02" db="EMBL/GenBank/DDBJ databases">
        <authorList>
            <person name="Nowell W R."/>
        </authorList>
    </citation>
    <scope>NUCLEOTIDE SEQUENCE</scope>
</reference>
<sequence length="675" mass="77651">MSDEDEQQTCSNTNLINETNNRLLHEIKLKLQELTREKTKYNVEKLTQDSDFLQSEIDHLNHAIGDINKQILTQTYTKKNLNAKMAILRSNSALRYSNLKMALEIKERNEIELQKPDKSPAYRDLAQRKINSIIEALPQLQKQDEYNQRLQEAEDIQTTARNKREKLLESLNAKTRKHTETKQLLNDSTIQLPDLEQAIEKLRLEREHISNSLNRKNKRRRVPNKQQKLNDSPVQSFASLEQDTLEYETRQNNEQLEKIRLLLKYFHEKMSEHHVSNNDTPCSTPTTEIISPLYHPLTPFEEQTILSSYMDEKDYEHNPLIKTTTNQLTVAIAMKLPRNFIPLDINSPTTNEIIHSPYHQENIFEYKKELPSDIVGKYAGTSKKKQQQQQSLHGKKNKKNKKNFGMKHSSQMVALYDDVCKSSGSSDTLPSIPMFEYELQPAVKALQLLEQSVESYLNELSRRHSGYLSIPLDEEHSDIVEDDIPDSALDTYSEASSLIEPTYFSKDLISVTPQLINIPEARSSSSSDDKKTIVSSASSPSSHHSHSKVDYHFSSNIPLTTVEELSPYLPPLTIHIAQMERQISDEGYRSVRNERQQQATGTNYNNNDKIPLLTRSSSYDCTEKVDKWLSNTIPSSSILTHDDILNLNNYTNFQATDIDNENENLIKSIIPVPND</sequence>
<feature type="coiled-coil region" evidence="1">
    <location>
        <begin position="17"/>
        <end position="63"/>
    </location>
</feature>
<dbReference type="Proteomes" id="UP000663832">
    <property type="component" value="Unassembled WGS sequence"/>
</dbReference>
<protein>
    <submittedName>
        <fullName evidence="4">Uncharacterized protein</fullName>
    </submittedName>
</protein>
<feature type="region of interest" description="Disordered" evidence="2">
    <location>
        <begin position="210"/>
        <end position="237"/>
    </location>
</feature>
<organism evidence="4 5">
    <name type="scientific">Adineta steineri</name>
    <dbReference type="NCBI Taxonomy" id="433720"/>
    <lineage>
        <taxon>Eukaryota</taxon>
        <taxon>Metazoa</taxon>
        <taxon>Spiralia</taxon>
        <taxon>Gnathifera</taxon>
        <taxon>Rotifera</taxon>
        <taxon>Eurotatoria</taxon>
        <taxon>Bdelloidea</taxon>
        <taxon>Adinetida</taxon>
        <taxon>Adinetidae</taxon>
        <taxon>Adineta</taxon>
    </lineage>
</organism>
<evidence type="ECO:0000313" key="4">
    <source>
        <dbReference type="EMBL" id="CAF1032696.1"/>
    </source>
</evidence>
<dbReference type="EMBL" id="CAJNOI010000007">
    <property type="protein sequence ID" value="CAF0763737.1"/>
    <property type="molecule type" value="Genomic_DNA"/>
</dbReference>
<comment type="caution">
    <text evidence="4">The sequence shown here is derived from an EMBL/GenBank/DDBJ whole genome shotgun (WGS) entry which is preliminary data.</text>
</comment>
<feature type="region of interest" description="Disordered" evidence="2">
    <location>
        <begin position="380"/>
        <end position="403"/>
    </location>
</feature>
<dbReference type="OrthoDB" id="10041518at2759"/>
<name>A0A814J8T3_9BILA</name>